<keyword evidence="3 7" id="KW-0732">Signal</keyword>
<evidence type="ECO:0000256" key="3">
    <source>
        <dbReference type="ARBA" id="ARBA00022729"/>
    </source>
</evidence>
<dbReference type="PANTHER" id="PTHR34933:SF1">
    <property type="entry name" value="FLAGELLAR L-RING PROTEIN"/>
    <property type="match status" value="1"/>
</dbReference>
<evidence type="ECO:0000256" key="5">
    <source>
        <dbReference type="ARBA" id="ARBA00023143"/>
    </source>
</evidence>
<evidence type="ECO:0000256" key="6">
    <source>
        <dbReference type="ARBA" id="ARBA00023237"/>
    </source>
</evidence>
<keyword evidence="4 7" id="KW-0472">Membrane</keyword>
<dbReference type="HAMAP" id="MF_00415">
    <property type="entry name" value="FlgH"/>
    <property type="match status" value="1"/>
</dbReference>
<dbReference type="Pfam" id="PF02107">
    <property type="entry name" value="FlgH"/>
    <property type="match status" value="1"/>
</dbReference>
<keyword evidence="11" id="KW-1185">Reference proteome</keyword>
<dbReference type="GO" id="GO:0009427">
    <property type="term" value="C:bacterial-type flagellum basal body, distal rod, L ring"/>
    <property type="evidence" value="ECO:0007669"/>
    <property type="project" value="InterPro"/>
</dbReference>
<evidence type="ECO:0000256" key="8">
    <source>
        <dbReference type="SAM" id="MobiDB-lite"/>
    </source>
</evidence>
<feature type="region of interest" description="Disordered" evidence="8">
    <location>
        <begin position="22"/>
        <end position="64"/>
    </location>
</feature>
<dbReference type="AlphaFoldDB" id="D6Z727"/>
<name>D6Z727_DESAT</name>
<protein>
    <recommendedName>
        <fullName evidence="7">Flagellar L-ring protein</fullName>
    </recommendedName>
    <alternativeName>
        <fullName evidence="7">Basal body L-ring protein</fullName>
    </alternativeName>
</protein>
<dbReference type="eggNOG" id="COG2063">
    <property type="taxonomic scope" value="Bacteria"/>
</dbReference>
<keyword evidence="6 7" id="KW-0998">Cell outer membrane</keyword>
<dbReference type="OrthoDB" id="9789227at2"/>
<dbReference type="InterPro" id="IPR000527">
    <property type="entry name" value="Flag_Lring"/>
</dbReference>
<evidence type="ECO:0000256" key="1">
    <source>
        <dbReference type="ARBA" id="ARBA00002591"/>
    </source>
</evidence>
<dbReference type="HOGENOM" id="CLU_069313_1_1_7"/>
<keyword evidence="10" id="KW-0282">Flagellum</keyword>
<evidence type="ECO:0000313" key="11">
    <source>
        <dbReference type="Proteomes" id="UP000001508"/>
    </source>
</evidence>
<comment type="subunit">
    <text evidence="7">The basal body constitutes a major portion of the flagellar organelle and consists of four rings (L,P,S, and M) mounted on a central rod.</text>
</comment>
<evidence type="ECO:0000256" key="9">
    <source>
        <dbReference type="SAM" id="SignalP"/>
    </source>
</evidence>
<dbReference type="Proteomes" id="UP000001508">
    <property type="component" value="Chromosome"/>
</dbReference>
<dbReference type="STRING" id="589865.DaAHT2_2349"/>
<keyword evidence="7" id="KW-0449">Lipoprotein</keyword>
<keyword evidence="10" id="KW-0966">Cell projection</keyword>
<dbReference type="GO" id="GO:0009279">
    <property type="term" value="C:cell outer membrane"/>
    <property type="evidence" value="ECO:0007669"/>
    <property type="project" value="UniProtKB-SubCell"/>
</dbReference>
<evidence type="ECO:0000256" key="4">
    <source>
        <dbReference type="ARBA" id="ARBA00023136"/>
    </source>
</evidence>
<gene>
    <name evidence="7" type="primary">flgH</name>
    <name evidence="10" type="ordered locus">DaAHT2_2349</name>
</gene>
<dbReference type="PANTHER" id="PTHR34933">
    <property type="entry name" value="FLAGELLAR L-RING PROTEIN"/>
    <property type="match status" value="1"/>
</dbReference>
<keyword evidence="5 7" id="KW-0975">Bacterial flagellum</keyword>
<reference evidence="11" key="1">
    <citation type="submission" date="2010-02" db="EMBL/GenBank/DDBJ databases">
        <title>Complete sequence of Desulfurivibrio alkaliphilus AHT2.</title>
        <authorList>
            <consortium name="US DOE Joint Genome Institute"/>
            <person name="Pitluck S."/>
            <person name="Chertkov O."/>
            <person name="Detter J.C."/>
            <person name="Han C."/>
            <person name="Tapia R."/>
            <person name="Larimer F."/>
            <person name="Land M."/>
            <person name="Hauser L."/>
            <person name="Kyrpides N."/>
            <person name="Mikhailova N."/>
            <person name="Sorokin D.Y."/>
            <person name="Muyzer G."/>
            <person name="Woyke T."/>
        </authorList>
    </citation>
    <scope>NUCLEOTIDE SEQUENCE [LARGE SCALE GENOMIC DNA]</scope>
    <source>
        <strain evidence="11">DSM 19089 / UNIQEM U267 / AHT2</strain>
    </source>
</reference>
<evidence type="ECO:0000256" key="7">
    <source>
        <dbReference type="HAMAP-Rule" id="MF_00415"/>
    </source>
</evidence>
<dbReference type="GO" id="GO:0071973">
    <property type="term" value="P:bacterial-type flagellum-dependent cell motility"/>
    <property type="evidence" value="ECO:0007669"/>
    <property type="project" value="InterPro"/>
</dbReference>
<dbReference type="KEGG" id="dak:DaAHT2_2349"/>
<evidence type="ECO:0000313" key="10">
    <source>
        <dbReference type="EMBL" id="ADH87014.1"/>
    </source>
</evidence>
<proteinExistence type="inferred from homology"/>
<dbReference type="FunCoup" id="D6Z727">
    <property type="interactions" value="82"/>
</dbReference>
<dbReference type="GO" id="GO:0003774">
    <property type="term" value="F:cytoskeletal motor activity"/>
    <property type="evidence" value="ECO:0007669"/>
    <property type="project" value="InterPro"/>
</dbReference>
<feature type="chain" id="PRO_5008952673" description="Flagellar L-ring protein" evidence="9">
    <location>
        <begin position="22"/>
        <end position="235"/>
    </location>
</feature>
<accession>D6Z727</accession>
<comment type="subcellular location">
    <subcellularLocation>
        <location evidence="7">Cell outer membrane</location>
        <topology evidence="7">Lipid-anchor</topology>
    </subcellularLocation>
    <subcellularLocation>
        <location evidence="7">Bacterial flagellum basal body</location>
    </subcellularLocation>
</comment>
<sequence>MRNYILLIALLSLWLTGCATTGSSGSGGSDQAAAPPSERLPERFAMPDPGSPPETPAEGTIYNGNRGLDLYRDNRAREVGDILLVRVVETSSGRKNATTIAERDSSINAGISSFFGLDNFVGERSSINAGINTDFEGRGRTSRDSDVTATISARVVDKTMEGNLVIRGYQEVRVNNETQFIILSGLVRPDDINASNSVNSDRIADARIEYSGKGLLADKQRPGWLSRAVQAIWPF</sequence>
<keyword evidence="10" id="KW-0969">Cilium</keyword>
<dbReference type="PROSITE" id="PS51257">
    <property type="entry name" value="PROKAR_LIPOPROTEIN"/>
    <property type="match status" value="1"/>
</dbReference>
<evidence type="ECO:0000256" key="2">
    <source>
        <dbReference type="ARBA" id="ARBA00006929"/>
    </source>
</evidence>
<dbReference type="InParanoid" id="D6Z727"/>
<comment type="function">
    <text evidence="1 7">Assembles around the rod to form the L-ring and probably protects the motor/basal body from shearing forces during rotation.</text>
</comment>
<organism evidence="10 11">
    <name type="scientific">Desulfurivibrio alkaliphilus (strain DSM 19089 / UNIQEM U267 / AHT2)</name>
    <dbReference type="NCBI Taxonomy" id="589865"/>
    <lineage>
        <taxon>Bacteria</taxon>
        <taxon>Pseudomonadati</taxon>
        <taxon>Thermodesulfobacteriota</taxon>
        <taxon>Desulfobulbia</taxon>
        <taxon>Desulfobulbales</taxon>
        <taxon>Desulfobulbaceae</taxon>
        <taxon>Desulfurivibrio</taxon>
    </lineage>
</organism>
<dbReference type="RefSeq" id="WP_013164528.1">
    <property type="nucleotide sequence ID" value="NC_014216.1"/>
</dbReference>
<dbReference type="PRINTS" id="PR01008">
    <property type="entry name" value="FLGLRINGFLGH"/>
</dbReference>
<comment type="similarity">
    <text evidence="2 7">Belongs to the FlgH family.</text>
</comment>
<feature type="signal peptide" evidence="9">
    <location>
        <begin position="1"/>
        <end position="21"/>
    </location>
</feature>
<dbReference type="EMBL" id="CP001940">
    <property type="protein sequence ID" value="ADH87014.1"/>
    <property type="molecule type" value="Genomic_DNA"/>
</dbReference>